<dbReference type="GO" id="GO:0000160">
    <property type="term" value="P:phosphorelay signal transduction system"/>
    <property type="evidence" value="ECO:0007669"/>
    <property type="project" value="InterPro"/>
</dbReference>
<dbReference type="InterPro" id="IPR052893">
    <property type="entry name" value="TCS_response_regulator"/>
</dbReference>
<dbReference type="InterPro" id="IPR001789">
    <property type="entry name" value="Sig_transdc_resp-reg_receiver"/>
</dbReference>
<organism evidence="3 4">
    <name type="scientific">Spirosoma arboris</name>
    <dbReference type="NCBI Taxonomy" id="2682092"/>
    <lineage>
        <taxon>Bacteria</taxon>
        <taxon>Pseudomonadati</taxon>
        <taxon>Bacteroidota</taxon>
        <taxon>Cytophagia</taxon>
        <taxon>Cytophagales</taxon>
        <taxon>Cytophagaceae</taxon>
        <taxon>Spirosoma</taxon>
    </lineage>
</organism>
<keyword evidence="4" id="KW-1185">Reference proteome</keyword>
<dbReference type="PANTHER" id="PTHR44520">
    <property type="entry name" value="RESPONSE REGULATOR RCP1-RELATED"/>
    <property type="match status" value="1"/>
</dbReference>
<dbReference type="Gene3D" id="3.40.50.2300">
    <property type="match status" value="1"/>
</dbReference>
<evidence type="ECO:0000313" key="3">
    <source>
        <dbReference type="EMBL" id="MVM36307.1"/>
    </source>
</evidence>
<evidence type="ECO:0000313" key="4">
    <source>
        <dbReference type="Proteomes" id="UP000436006"/>
    </source>
</evidence>
<feature type="modified residue" description="4-aspartylphosphate" evidence="1">
    <location>
        <position position="60"/>
    </location>
</feature>
<dbReference type="SUPFAM" id="SSF52172">
    <property type="entry name" value="CheY-like"/>
    <property type="match status" value="1"/>
</dbReference>
<name>A0A7K1SRA1_9BACT</name>
<dbReference type="PANTHER" id="PTHR44520:SF2">
    <property type="entry name" value="RESPONSE REGULATOR RCP1"/>
    <property type="match status" value="1"/>
</dbReference>
<reference evidence="3 4" key="1">
    <citation type="submission" date="2019-12" db="EMBL/GenBank/DDBJ databases">
        <title>Spirosoma sp. HMF4905 genome sequencing and assembly.</title>
        <authorList>
            <person name="Kang H."/>
            <person name="Cha I."/>
            <person name="Kim H."/>
            <person name="Joh K."/>
        </authorList>
    </citation>
    <scope>NUCLEOTIDE SEQUENCE [LARGE SCALE GENOMIC DNA]</scope>
    <source>
        <strain evidence="3 4">HMF4905</strain>
    </source>
</reference>
<protein>
    <submittedName>
        <fullName evidence="3">Response regulator</fullName>
    </submittedName>
</protein>
<feature type="domain" description="Response regulatory" evidence="2">
    <location>
        <begin position="7"/>
        <end position="127"/>
    </location>
</feature>
<dbReference type="CDD" id="cd17557">
    <property type="entry name" value="REC_Rcp-like"/>
    <property type="match status" value="1"/>
</dbReference>
<dbReference type="Proteomes" id="UP000436006">
    <property type="component" value="Unassembled WGS sequence"/>
</dbReference>
<sequence length="136" mass="15348">MPTSAPCVFVADDDEDDRYLLAIAFQQHSPQCRLLFAQDGRALLDELEQAQPLPRLILLDLNMPRLNSFETLQLIRAHPLYQDVPMVMLTTSDLAEDRQRAQDLRATAFITKPLNASRLGEVVGQLRAEWLAGKCT</sequence>
<dbReference type="PROSITE" id="PS50110">
    <property type="entry name" value="RESPONSE_REGULATORY"/>
    <property type="match status" value="1"/>
</dbReference>
<proteinExistence type="predicted"/>
<dbReference type="RefSeq" id="WP_157591104.1">
    <property type="nucleotide sequence ID" value="NZ_WPIN01000039.1"/>
</dbReference>
<evidence type="ECO:0000259" key="2">
    <source>
        <dbReference type="PROSITE" id="PS50110"/>
    </source>
</evidence>
<dbReference type="AlphaFoldDB" id="A0A7K1SRA1"/>
<accession>A0A7K1SRA1</accession>
<dbReference type="SMART" id="SM00448">
    <property type="entry name" value="REC"/>
    <property type="match status" value="1"/>
</dbReference>
<keyword evidence="1" id="KW-0597">Phosphoprotein</keyword>
<dbReference type="InterPro" id="IPR011006">
    <property type="entry name" value="CheY-like_superfamily"/>
</dbReference>
<comment type="caution">
    <text evidence="3">The sequence shown here is derived from an EMBL/GenBank/DDBJ whole genome shotgun (WGS) entry which is preliminary data.</text>
</comment>
<evidence type="ECO:0000256" key="1">
    <source>
        <dbReference type="PROSITE-ProRule" id="PRU00169"/>
    </source>
</evidence>
<gene>
    <name evidence="3" type="ORF">GO755_40255</name>
</gene>
<dbReference type="Pfam" id="PF00072">
    <property type="entry name" value="Response_reg"/>
    <property type="match status" value="1"/>
</dbReference>
<dbReference type="EMBL" id="WPIN01000039">
    <property type="protein sequence ID" value="MVM36307.1"/>
    <property type="molecule type" value="Genomic_DNA"/>
</dbReference>